<dbReference type="GO" id="GO:0016301">
    <property type="term" value="F:kinase activity"/>
    <property type="evidence" value="ECO:0007669"/>
    <property type="project" value="UniProtKB-KW"/>
</dbReference>
<keyword evidence="2" id="KW-0808">Transferase</keyword>
<organism evidence="2">
    <name type="scientific">Rhizophora mucronata</name>
    <name type="common">Asiatic mangrove</name>
    <dbReference type="NCBI Taxonomy" id="61149"/>
    <lineage>
        <taxon>Eukaryota</taxon>
        <taxon>Viridiplantae</taxon>
        <taxon>Streptophyta</taxon>
        <taxon>Embryophyta</taxon>
        <taxon>Tracheophyta</taxon>
        <taxon>Spermatophyta</taxon>
        <taxon>Magnoliopsida</taxon>
        <taxon>eudicotyledons</taxon>
        <taxon>Gunneridae</taxon>
        <taxon>Pentapetalae</taxon>
        <taxon>rosids</taxon>
        <taxon>fabids</taxon>
        <taxon>Malpighiales</taxon>
        <taxon>Rhizophoraceae</taxon>
        <taxon>Rhizophora</taxon>
    </lineage>
</organism>
<dbReference type="EMBL" id="GGEC01022439">
    <property type="protein sequence ID" value="MBX02923.1"/>
    <property type="molecule type" value="Transcribed_RNA"/>
</dbReference>
<feature type="region of interest" description="Disordered" evidence="1">
    <location>
        <begin position="1"/>
        <end position="36"/>
    </location>
</feature>
<feature type="compositionally biased region" description="Basic and acidic residues" evidence="1">
    <location>
        <begin position="27"/>
        <end position="36"/>
    </location>
</feature>
<keyword evidence="2" id="KW-0418">Kinase</keyword>
<reference evidence="2" key="1">
    <citation type="submission" date="2018-02" db="EMBL/GenBank/DDBJ databases">
        <title>Rhizophora mucronata_Transcriptome.</title>
        <authorList>
            <person name="Meera S.P."/>
            <person name="Sreeshan A."/>
            <person name="Augustine A."/>
        </authorList>
    </citation>
    <scope>NUCLEOTIDE SEQUENCE</scope>
    <source>
        <tissue evidence="2">Leaf</tissue>
    </source>
</reference>
<name>A0A2P2KB00_RHIMU</name>
<evidence type="ECO:0000313" key="2">
    <source>
        <dbReference type="EMBL" id="MBX02923.1"/>
    </source>
</evidence>
<sequence>MAREQIRGVEGQSMRSSNSFELSIVHPETEMGPEVR</sequence>
<dbReference type="AlphaFoldDB" id="A0A2P2KB00"/>
<proteinExistence type="predicted"/>
<accession>A0A2P2KB00</accession>
<evidence type="ECO:0000256" key="1">
    <source>
        <dbReference type="SAM" id="MobiDB-lite"/>
    </source>
</evidence>
<protein>
    <submittedName>
        <fullName evidence="2">Serine/threonine-protein kinase-transforming protein raf</fullName>
    </submittedName>
</protein>